<sequence>MPPPFLATSRLLLLAGILLLGSCSGEADQTNGTGVTALPRTMMGALHSMAQNSRALPPTGDPDLYFAHLLRENHRAAVAMSALELNQGQDPSLRGMAEEMNHAHQRLLLGLDSAMQRLQARPPELAAHTPGNEPFTRLLSAATQGLSPAIHRTITQAEGGTGSSNPGMREYHEDAGTGSTDRDFAVLLVPHHRNSIQLARAELQYGRDKGLLQAASQVIFDQQQEINQAQTWLAQHPQQPK</sequence>
<feature type="signal peptide" evidence="2">
    <location>
        <begin position="1"/>
        <end position="27"/>
    </location>
</feature>
<dbReference type="Pfam" id="PF03713">
    <property type="entry name" value="DUF305"/>
    <property type="match status" value="1"/>
</dbReference>
<protein>
    <submittedName>
        <fullName evidence="4">DUF305 domain-containing protein</fullName>
    </submittedName>
</protein>
<keyword evidence="5" id="KW-1185">Reference proteome</keyword>
<proteinExistence type="predicted"/>
<dbReference type="InterPro" id="IPR012347">
    <property type="entry name" value="Ferritin-like"/>
</dbReference>
<feature type="domain" description="DUF305" evidence="3">
    <location>
        <begin position="63"/>
        <end position="233"/>
    </location>
</feature>
<gene>
    <name evidence="4" type="ORF">MON38_20275</name>
</gene>
<accession>A0A9X1VJ38</accession>
<evidence type="ECO:0000256" key="1">
    <source>
        <dbReference type="SAM" id="MobiDB-lite"/>
    </source>
</evidence>
<evidence type="ECO:0000256" key="2">
    <source>
        <dbReference type="SAM" id="SignalP"/>
    </source>
</evidence>
<comment type="caution">
    <text evidence="4">The sequence shown here is derived from an EMBL/GenBank/DDBJ whole genome shotgun (WGS) entry which is preliminary data.</text>
</comment>
<name>A0A9X1VJ38_9BACT</name>
<evidence type="ECO:0000313" key="4">
    <source>
        <dbReference type="EMBL" id="MCI1189766.1"/>
    </source>
</evidence>
<dbReference type="Proteomes" id="UP001139193">
    <property type="component" value="Unassembled WGS sequence"/>
</dbReference>
<evidence type="ECO:0000313" key="5">
    <source>
        <dbReference type="Proteomes" id="UP001139193"/>
    </source>
</evidence>
<evidence type="ECO:0000259" key="3">
    <source>
        <dbReference type="Pfam" id="PF03713"/>
    </source>
</evidence>
<feature type="region of interest" description="Disordered" evidence="1">
    <location>
        <begin position="156"/>
        <end position="177"/>
    </location>
</feature>
<dbReference type="PANTHER" id="PTHR36933:SF1">
    <property type="entry name" value="SLL0788 PROTEIN"/>
    <property type="match status" value="1"/>
</dbReference>
<feature type="compositionally biased region" description="Polar residues" evidence="1">
    <location>
        <begin position="156"/>
        <end position="166"/>
    </location>
</feature>
<dbReference type="InterPro" id="IPR005183">
    <property type="entry name" value="DUF305_CopM-like"/>
</dbReference>
<keyword evidence="2" id="KW-0732">Signal</keyword>
<dbReference type="RefSeq" id="WP_241937979.1">
    <property type="nucleotide sequence ID" value="NZ_JALBGC010000006.1"/>
</dbReference>
<dbReference type="Gene3D" id="1.20.1260.10">
    <property type="match status" value="1"/>
</dbReference>
<feature type="chain" id="PRO_5040739373" evidence="2">
    <location>
        <begin position="28"/>
        <end position="241"/>
    </location>
</feature>
<reference evidence="4" key="1">
    <citation type="submission" date="2022-03" db="EMBL/GenBank/DDBJ databases">
        <title>Bacterial whole genome sequence for Hymenobacter sp. DH14.</title>
        <authorList>
            <person name="Le V."/>
        </authorList>
    </citation>
    <scope>NUCLEOTIDE SEQUENCE</scope>
    <source>
        <strain evidence="4">DH14</strain>
    </source>
</reference>
<dbReference type="EMBL" id="JALBGC010000006">
    <property type="protein sequence ID" value="MCI1189766.1"/>
    <property type="molecule type" value="Genomic_DNA"/>
</dbReference>
<organism evidence="4 5">
    <name type="scientific">Hymenobacter cyanobacteriorum</name>
    <dbReference type="NCBI Taxonomy" id="2926463"/>
    <lineage>
        <taxon>Bacteria</taxon>
        <taxon>Pseudomonadati</taxon>
        <taxon>Bacteroidota</taxon>
        <taxon>Cytophagia</taxon>
        <taxon>Cytophagales</taxon>
        <taxon>Hymenobacteraceae</taxon>
        <taxon>Hymenobacter</taxon>
    </lineage>
</organism>
<dbReference type="AlphaFoldDB" id="A0A9X1VJ38"/>
<dbReference type="PANTHER" id="PTHR36933">
    <property type="entry name" value="SLL0788 PROTEIN"/>
    <property type="match status" value="1"/>
</dbReference>